<protein>
    <recommendedName>
        <fullName evidence="1">NB-ARC domain-containing protein</fullName>
    </recommendedName>
</protein>
<dbReference type="Pfam" id="PF00931">
    <property type="entry name" value="NB-ARC"/>
    <property type="match status" value="1"/>
</dbReference>
<accession>W1NXV1</accession>
<dbReference type="HOGENOM" id="CLU_1984578_0_0_1"/>
<evidence type="ECO:0000259" key="1">
    <source>
        <dbReference type="Pfam" id="PF00931"/>
    </source>
</evidence>
<gene>
    <name evidence="2" type="ORF">AMTR_s00088p00059310</name>
</gene>
<feature type="domain" description="NB-ARC" evidence="1">
    <location>
        <begin position="51"/>
        <end position="107"/>
    </location>
</feature>
<keyword evidence="3" id="KW-1185">Reference proteome</keyword>
<dbReference type="Gramene" id="ERM99519">
    <property type="protein sequence ID" value="ERM99519"/>
    <property type="gene ID" value="AMTR_s00088p00059310"/>
</dbReference>
<dbReference type="Proteomes" id="UP000017836">
    <property type="component" value="Unassembled WGS sequence"/>
</dbReference>
<reference evidence="3" key="1">
    <citation type="journal article" date="2013" name="Science">
        <title>The Amborella genome and the evolution of flowering plants.</title>
        <authorList>
            <consortium name="Amborella Genome Project"/>
        </authorList>
    </citation>
    <scope>NUCLEOTIDE SEQUENCE [LARGE SCALE GENOMIC DNA]</scope>
</reference>
<name>W1NXV1_AMBTC</name>
<dbReference type="GO" id="GO:0043531">
    <property type="term" value="F:ADP binding"/>
    <property type="evidence" value="ECO:0007669"/>
    <property type="project" value="InterPro"/>
</dbReference>
<evidence type="ECO:0000313" key="3">
    <source>
        <dbReference type="Proteomes" id="UP000017836"/>
    </source>
</evidence>
<dbReference type="AlphaFoldDB" id="W1NXV1"/>
<organism evidence="2 3">
    <name type="scientific">Amborella trichopoda</name>
    <dbReference type="NCBI Taxonomy" id="13333"/>
    <lineage>
        <taxon>Eukaryota</taxon>
        <taxon>Viridiplantae</taxon>
        <taxon>Streptophyta</taxon>
        <taxon>Embryophyta</taxon>
        <taxon>Tracheophyta</taxon>
        <taxon>Spermatophyta</taxon>
        <taxon>Magnoliopsida</taxon>
        <taxon>Amborellales</taxon>
        <taxon>Amborellaceae</taxon>
        <taxon>Amborella</taxon>
    </lineage>
</organism>
<sequence length="126" mass="14408">MDLIWEHCRIVDDSIEVADIIGFEEDVKELQDLSSNLRGHGCRTITNIPEVEVLDDVWNLVKAFTLSNRSGSGRIILTTRLGDIPAEVDAKCHAHMLQSLDYPQAWRKHLGEIKSQKNLKKLRKNF</sequence>
<evidence type="ECO:0000313" key="2">
    <source>
        <dbReference type="EMBL" id="ERM99519.1"/>
    </source>
</evidence>
<proteinExistence type="predicted"/>
<dbReference type="InterPro" id="IPR002182">
    <property type="entry name" value="NB-ARC"/>
</dbReference>
<dbReference type="EMBL" id="KI394998">
    <property type="protein sequence ID" value="ERM99519.1"/>
    <property type="molecule type" value="Genomic_DNA"/>
</dbReference>